<sequence>MKLACTPAFAVAALAGLAFSSAGFAKDSPASPSETARIEQILAAHAKVVQVGSVALSHDGTHLAWTQSKKGKKELMLASWDGKNAHAVKIPGDCHEEDIHWAPDSDNLAILTRCKVDPSNTKPIKGALWVVDGAGKAAPRKVTDLSGFASDVQWSRGGQSIAFMYVPGATRMPFATASGNPRVGVIGQETEQVERIAEVPTSGGTPNILTPASLYVYEFDFSPDGHTIAYTAAPPPGDDHWWSAKLYTQKDQAGATPEVVVDPATVTGSLHGMQMQQPTWSPDGKSIYFVGGLMSDRGADAGELYRVAPQAGQVVDMTPGIPVTLHQFTFLTPDTLVFTQEKLGHVQIAKYTISDSAAQPSRVLYTLPGAVRGVSISSSAPHRIAYAASSFEHAPEVYSGALGDQPPSAVTAVNAALKPSWGKARSVTWHSGKLLIQGWLLYPANFDPHKTYPLIVSVHGGPTFANLPYWGTNATAYSSFGYFVLLPNPRGSTGEGEAFVRENIGTGKMGYGDLDDILAGIDAVEKIAPVDNNRLGMTGWSYGGFMSMFAPTQTNRFKAVVAGAGISDWKSYYGENQIDGWMIPFFGASVYQNPSAYEKSSAINFITRDHTPALIVVGERDEECPAPQSFEYWHALQTLGVPSKLVVYANQGHGIANHDDQVDILRRSLDWFGKYLAAAPAK</sequence>
<organism evidence="5 6">
    <name type="scientific">Rhodanobacter glycinis</name>
    <dbReference type="NCBI Taxonomy" id="582702"/>
    <lineage>
        <taxon>Bacteria</taxon>
        <taxon>Pseudomonadati</taxon>
        <taxon>Pseudomonadota</taxon>
        <taxon>Gammaproteobacteria</taxon>
        <taxon>Lysobacterales</taxon>
        <taxon>Rhodanobacteraceae</taxon>
        <taxon>Rhodanobacter</taxon>
    </lineage>
</organism>
<dbReference type="GO" id="GO:0004177">
    <property type="term" value="F:aminopeptidase activity"/>
    <property type="evidence" value="ECO:0007669"/>
    <property type="project" value="UniProtKB-KW"/>
</dbReference>
<keyword evidence="1" id="KW-0378">Hydrolase</keyword>
<evidence type="ECO:0000256" key="2">
    <source>
        <dbReference type="ARBA" id="ARBA00022825"/>
    </source>
</evidence>
<dbReference type="InterPro" id="IPR011659">
    <property type="entry name" value="WD40"/>
</dbReference>
<evidence type="ECO:0000259" key="4">
    <source>
        <dbReference type="Pfam" id="PF00326"/>
    </source>
</evidence>
<keyword evidence="5" id="KW-0031">Aminopeptidase</keyword>
<dbReference type="InterPro" id="IPR001375">
    <property type="entry name" value="Peptidase_S9_cat"/>
</dbReference>
<keyword evidence="6" id="KW-1185">Reference proteome</keyword>
<keyword evidence="5" id="KW-0645">Protease</keyword>
<feature type="signal peptide" evidence="3">
    <location>
        <begin position="1"/>
        <end position="25"/>
    </location>
</feature>
<dbReference type="PANTHER" id="PTHR42776">
    <property type="entry name" value="SERINE PEPTIDASE S9 FAMILY MEMBER"/>
    <property type="match status" value="1"/>
</dbReference>
<dbReference type="RefSeq" id="WP_092701569.1">
    <property type="nucleotide sequence ID" value="NZ_FOSR01000002.1"/>
</dbReference>
<proteinExistence type="predicted"/>
<dbReference type="SUPFAM" id="SSF53474">
    <property type="entry name" value="alpha/beta-Hydrolases"/>
    <property type="match status" value="1"/>
</dbReference>
<dbReference type="PANTHER" id="PTHR42776:SF27">
    <property type="entry name" value="DIPEPTIDYL PEPTIDASE FAMILY MEMBER 6"/>
    <property type="match status" value="1"/>
</dbReference>
<dbReference type="SUPFAM" id="SSF82171">
    <property type="entry name" value="DPP6 N-terminal domain-like"/>
    <property type="match status" value="1"/>
</dbReference>
<dbReference type="EMBL" id="FOSR01000002">
    <property type="protein sequence ID" value="SFK39650.1"/>
    <property type="molecule type" value="Genomic_DNA"/>
</dbReference>
<dbReference type="InterPro" id="IPR011042">
    <property type="entry name" value="6-blade_b-propeller_TolB-like"/>
</dbReference>
<feature type="chain" id="PRO_5011630164" evidence="3">
    <location>
        <begin position="26"/>
        <end position="682"/>
    </location>
</feature>
<keyword evidence="2" id="KW-0720">Serine protease</keyword>
<dbReference type="Pfam" id="PF00326">
    <property type="entry name" value="Peptidase_S9"/>
    <property type="match status" value="1"/>
</dbReference>
<evidence type="ECO:0000313" key="5">
    <source>
        <dbReference type="EMBL" id="SFK39650.1"/>
    </source>
</evidence>
<reference evidence="6" key="1">
    <citation type="submission" date="2016-10" db="EMBL/GenBank/DDBJ databases">
        <authorList>
            <person name="Varghese N."/>
            <person name="Submissions S."/>
        </authorList>
    </citation>
    <scope>NUCLEOTIDE SEQUENCE [LARGE SCALE GENOMIC DNA]</scope>
    <source>
        <strain evidence="6">MO64</strain>
    </source>
</reference>
<keyword evidence="3" id="KW-0732">Signal</keyword>
<accession>A0A1I3Z6V3</accession>
<protein>
    <submittedName>
        <fullName evidence="5">Dipeptidyl aminopeptidase/acylaminoacyl peptidase</fullName>
    </submittedName>
</protein>
<dbReference type="Pfam" id="PF07676">
    <property type="entry name" value="PD40"/>
    <property type="match status" value="1"/>
</dbReference>
<gene>
    <name evidence="5" type="ORF">SAMN05192579_102232</name>
</gene>
<feature type="domain" description="Peptidase S9 prolyl oligopeptidase catalytic" evidence="4">
    <location>
        <begin position="473"/>
        <end position="677"/>
    </location>
</feature>
<dbReference type="Gene3D" id="3.40.50.1820">
    <property type="entry name" value="alpha/beta hydrolase"/>
    <property type="match status" value="1"/>
</dbReference>
<name>A0A1I3Z6V3_9GAMM</name>
<dbReference type="GO" id="GO:0004252">
    <property type="term" value="F:serine-type endopeptidase activity"/>
    <property type="evidence" value="ECO:0007669"/>
    <property type="project" value="TreeGrafter"/>
</dbReference>
<dbReference type="GO" id="GO:0006508">
    <property type="term" value="P:proteolysis"/>
    <property type="evidence" value="ECO:0007669"/>
    <property type="project" value="InterPro"/>
</dbReference>
<evidence type="ECO:0000313" key="6">
    <source>
        <dbReference type="Proteomes" id="UP000198725"/>
    </source>
</evidence>
<evidence type="ECO:0000256" key="1">
    <source>
        <dbReference type="ARBA" id="ARBA00022801"/>
    </source>
</evidence>
<dbReference type="AlphaFoldDB" id="A0A1I3Z6V3"/>
<dbReference type="InterPro" id="IPR029058">
    <property type="entry name" value="AB_hydrolase_fold"/>
</dbReference>
<dbReference type="Gene3D" id="2.120.10.30">
    <property type="entry name" value="TolB, C-terminal domain"/>
    <property type="match status" value="2"/>
</dbReference>
<evidence type="ECO:0000256" key="3">
    <source>
        <dbReference type="SAM" id="SignalP"/>
    </source>
</evidence>
<dbReference type="Proteomes" id="UP000198725">
    <property type="component" value="Unassembled WGS sequence"/>
</dbReference>